<feature type="region of interest" description="Disordered" evidence="1">
    <location>
        <begin position="27"/>
        <end position="57"/>
    </location>
</feature>
<dbReference type="EMBL" id="JAVHNQ010000003">
    <property type="protein sequence ID" value="KAK6353019.1"/>
    <property type="molecule type" value="Genomic_DNA"/>
</dbReference>
<protein>
    <submittedName>
        <fullName evidence="2">Uncharacterized protein</fullName>
    </submittedName>
</protein>
<gene>
    <name evidence="2" type="ORF">TWF696_005010</name>
</gene>
<accession>A0AAV9V2P9</accession>
<keyword evidence="3" id="KW-1185">Reference proteome</keyword>
<comment type="caution">
    <text evidence="2">The sequence shown here is derived from an EMBL/GenBank/DDBJ whole genome shotgun (WGS) entry which is preliminary data.</text>
</comment>
<sequence length="57" mass="6169">MGSANAEMRPRVPTLATYRRGIRKYHLANQTPGPVPPETNHSTDGAVGNPNSEDPLQ</sequence>
<dbReference type="Proteomes" id="UP001375240">
    <property type="component" value="Unassembled WGS sequence"/>
</dbReference>
<dbReference type="AlphaFoldDB" id="A0AAV9V2P9"/>
<proteinExistence type="predicted"/>
<organism evidence="2 3">
    <name type="scientific">Orbilia brochopaga</name>
    <dbReference type="NCBI Taxonomy" id="3140254"/>
    <lineage>
        <taxon>Eukaryota</taxon>
        <taxon>Fungi</taxon>
        <taxon>Dikarya</taxon>
        <taxon>Ascomycota</taxon>
        <taxon>Pezizomycotina</taxon>
        <taxon>Orbiliomycetes</taxon>
        <taxon>Orbiliales</taxon>
        <taxon>Orbiliaceae</taxon>
        <taxon>Orbilia</taxon>
    </lineage>
</organism>
<reference evidence="2 3" key="1">
    <citation type="submission" date="2019-10" db="EMBL/GenBank/DDBJ databases">
        <authorList>
            <person name="Palmer J.M."/>
        </authorList>
    </citation>
    <scope>NUCLEOTIDE SEQUENCE [LARGE SCALE GENOMIC DNA]</scope>
    <source>
        <strain evidence="2 3">TWF696</strain>
    </source>
</reference>
<evidence type="ECO:0000313" key="3">
    <source>
        <dbReference type="Proteomes" id="UP001375240"/>
    </source>
</evidence>
<feature type="compositionally biased region" description="Polar residues" evidence="1">
    <location>
        <begin position="39"/>
        <end position="57"/>
    </location>
</feature>
<evidence type="ECO:0000256" key="1">
    <source>
        <dbReference type="SAM" id="MobiDB-lite"/>
    </source>
</evidence>
<name>A0AAV9V2P9_9PEZI</name>
<evidence type="ECO:0000313" key="2">
    <source>
        <dbReference type="EMBL" id="KAK6353019.1"/>
    </source>
</evidence>